<dbReference type="AlphaFoldDB" id="D1BAB9"/>
<sequence length="330" mass="35488">MIPFSLLEAVRGLDDWIVVSHEKPDGDTLGCGSAISAVLGSMGKRVCWIGRDPLPRLYSFLSESGIYSTAQPGEVRSSLGDGPVGWFFVDSSDITRAMDHLPRGPEDRVVNVDHHGDNGLFGDVNWVDPSFAATGEMLANLFKREGVRVSSPVATDLYVAMVTDTGFFRFSSVTPRTLETAAFLLSKGVDHSFVDDAINRSMDERILHLWGKALCRVRSAAGGAVLVSWLDQDDFVECGCDPSATEGLVNLIFSTPEGLMAALVTRSGGDLSRVSLRTRGGVSARAIAARFGGGGHERAAGFRLKESPEEGARMLLAELARDAVRLPSDR</sequence>
<dbReference type="KEGG" id="tai:Taci_0990"/>
<dbReference type="Pfam" id="PF02272">
    <property type="entry name" value="DHHA1"/>
    <property type="match status" value="1"/>
</dbReference>
<evidence type="ECO:0000313" key="2">
    <source>
        <dbReference type="EMBL" id="ACZ19222.1"/>
    </source>
</evidence>
<evidence type="ECO:0000313" key="3">
    <source>
        <dbReference type="Proteomes" id="UP000002030"/>
    </source>
</evidence>
<dbReference type="PANTHER" id="PTHR47618:SF1">
    <property type="entry name" value="BIFUNCTIONAL OLIGORIBONUCLEASE AND PAP PHOSPHATASE NRNA"/>
    <property type="match status" value="1"/>
</dbReference>
<dbReference type="InterPro" id="IPR051319">
    <property type="entry name" value="Oligoribo/pAp-PDE_c-di-AMP_PDE"/>
</dbReference>
<dbReference type="SUPFAM" id="SSF64182">
    <property type="entry name" value="DHH phosphoesterases"/>
    <property type="match status" value="1"/>
</dbReference>
<dbReference type="HOGENOM" id="CLU_039720_0_0_0"/>
<dbReference type="Gene3D" id="3.90.1640.10">
    <property type="entry name" value="inorganic pyrophosphatase (n-terminal core)"/>
    <property type="match status" value="1"/>
</dbReference>
<dbReference type="PATRIC" id="fig|525903.6.peg.988"/>
<dbReference type="Proteomes" id="UP000002030">
    <property type="component" value="Chromosome"/>
</dbReference>
<evidence type="ECO:0000259" key="1">
    <source>
        <dbReference type="Pfam" id="PF02272"/>
    </source>
</evidence>
<reference evidence="2 3" key="1">
    <citation type="journal article" date="2009" name="Stand. Genomic Sci.">
        <title>Complete genome sequence of Thermanaerovibrio acidaminovorans type strain (Su883).</title>
        <authorList>
            <person name="Chovatia M."/>
            <person name="Sikorski J."/>
            <person name="Schroder M."/>
            <person name="Lapidus A."/>
            <person name="Nolan M."/>
            <person name="Tice H."/>
            <person name="Glavina Del Rio T."/>
            <person name="Copeland A."/>
            <person name="Cheng J.F."/>
            <person name="Lucas S."/>
            <person name="Chen F."/>
            <person name="Bruce D."/>
            <person name="Goodwin L."/>
            <person name="Pitluck S."/>
            <person name="Ivanova N."/>
            <person name="Mavromatis K."/>
            <person name="Ovchinnikova G."/>
            <person name="Pati A."/>
            <person name="Chen A."/>
            <person name="Palaniappan K."/>
            <person name="Land M."/>
            <person name="Hauser L."/>
            <person name="Chang Y.J."/>
            <person name="Jeffries C.D."/>
            <person name="Chain P."/>
            <person name="Saunders E."/>
            <person name="Detter J.C."/>
            <person name="Brettin T."/>
            <person name="Rohde M."/>
            <person name="Goker M."/>
            <person name="Spring S."/>
            <person name="Bristow J."/>
            <person name="Markowitz V."/>
            <person name="Hugenholtz P."/>
            <person name="Kyrpides N.C."/>
            <person name="Klenk H.P."/>
            <person name="Eisen J.A."/>
        </authorList>
    </citation>
    <scope>NUCLEOTIDE SEQUENCE [LARGE SCALE GENOMIC DNA]</scope>
    <source>
        <strain evidence="3">ATCC 49978 / DSM 6589 / Su883</strain>
    </source>
</reference>
<dbReference type="RefSeq" id="WP_012869737.1">
    <property type="nucleotide sequence ID" value="NC_013522.1"/>
</dbReference>
<dbReference type="Gene3D" id="3.10.310.30">
    <property type="match status" value="1"/>
</dbReference>
<dbReference type="GO" id="GO:0003676">
    <property type="term" value="F:nucleic acid binding"/>
    <property type="evidence" value="ECO:0007669"/>
    <property type="project" value="InterPro"/>
</dbReference>
<dbReference type="eggNOG" id="COG0618">
    <property type="taxonomic scope" value="Bacteria"/>
</dbReference>
<dbReference type="EnsemblBacteria" id="ACZ19222">
    <property type="protein sequence ID" value="ACZ19222"/>
    <property type="gene ID" value="Taci_0990"/>
</dbReference>
<dbReference type="EMBL" id="CP001818">
    <property type="protein sequence ID" value="ACZ19222.1"/>
    <property type="molecule type" value="Genomic_DNA"/>
</dbReference>
<feature type="domain" description="DHHA1" evidence="1">
    <location>
        <begin position="230"/>
        <end position="312"/>
    </location>
</feature>
<dbReference type="PANTHER" id="PTHR47618">
    <property type="entry name" value="BIFUNCTIONAL OLIGORIBONUCLEASE AND PAP PHOSPHATASE NRNA"/>
    <property type="match status" value="1"/>
</dbReference>
<keyword evidence="3" id="KW-1185">Reference proteome</keyword>
<proteinExistence type="predicted"/>
<name>D1BAB9_THEAS</name>
<dbReference type="InterPro" id="IPR003156">
    <property type="entry name" value="DHHA1_dom"/>
</dbReference>
<organism evidence="2 3">
    <name type="scientific">Thermanaerovibrio acidaminovorans (strain ATCC 49978 / DSM 6589 / Su883)</name>
    <name type="common">Selenomonas acidaminovorans</name>
    <dbReference type="NCBI Taxonomy" id="525903"/>
    <lineage>
        <taxon>Bacteria</taxon>
        <taxon>Thermotogati</taxon>
        <taxon>Synergistota</taxon>
        <taxon>Synergistia</taxon>
        <taxon>Synergistales</taxon>
        <taxon>Synergistaceae</taxon>
        <taxon>Thermanaerovibrio</taxon>
    </lineage>
</organism>
<dbReference type="OrthoDB" id="9803668at2"/>
<gene>
    <name evidence="2" type="ordered locus">Taci_0990</name>
</gene>
<accession>D1BAB9</accession>
<dbReference type="InterPro" id="IPR038763">
    <property type="entry name" value="DHH_sf"/>
</dbReference>
<dbReference type="STRING" id="525903.Taci_0990"/>
<protein>
    <submittedName>
        <fullName evidence="2">Phosphoesterase DHHA1</fullName>
    </submittedName>
</protein>